<proteinExistence type="predicted"/>
<dbReference type="GO" id="GO:0003677">
    <property type="term" value="F:DNA binding"/>
    <property type="evidence" value="ECO:0007669"/>
    <property type="project" value="InterPro"/>
</dbReference>
<name>A0A1G2MC93_9BACT</name>
<dbReference type="AlphaFoldDB" id="A0A1G2MC93"/>
<dbReference type="GO" id="GO:0006313">
    <property type="term" value="P:DNA transposition"/>
    <property type="evidence" value="ECO:0007669"/>
    <property type="project" value="InterPro"/>
</dbReference>
<gene>
    <name evidence="2" type="ORF">A2849_03260</name>
</gene>
<dbReference type="EMBL" id="MHRI01000025">
    <property type="protein sequence ID" value="OHA20662.1"/>
    <property type="molecule type" value="Genomic_DNA"/>
</dbReference>
<feature type="domain" description="Transposase IS116/IS110/IS902 C-terminal" evidence="1">
    <location>
        <begin position="271"/>
        <end position="309"/>
    </location>
</feature>
<evidence type="ECO:0000259" key="1">
    <source>
        <dbReference type="Pfam" id="PF02371"/>
    </source>
</evidence>
<protein>
    <recommendedName>
        <fullName evidence="1">Transposase IS116/IS110/IS902 C-terminal domain-containing protein</fullName>
    </recommendedName>
</protein>
<evidence type="ECO:0000313" key="3">
    <source>
        <dbReference type="Proteomes" id="UP000178121"/>
    </source>
</evidence>
<reference evidence="2 3" key="1">
    <citation type="journal article" date="2016" name="Nat. Commun.">
        <title>Thousands of microbial genomes shed light on interconnected biogeochemical processes in an aquifer system.</title>
        <authorList>
            <person name="Anantharaman K."/>
            <person name="Brown C.T."/>
            <person name="Hug L.A."/>
            <person name="Sharon I."/>
            <person name="Castelle C.J."/>
            <person name="Probst A.J."/>
            <person name="Thomas B.C."/>
            <person name="Singh A."/>
            <person name="Wilkins M.J."/>
            <person name="Karaoz U."/>
            <person name="Brodie E.L."/>
            <person name="Williams K.H."/>
            <person name="Hubbard S.S."/>
            <person name="Banfield J.F."/>
        </authorList>
    </citation>
    <scope>NUCLEOTIDE SEQUENCE [LARGE SCALE GENOMIC DNA]</scope>
</reference>
<accession>A0A1G2MC93</accession>
<dbReference type="Pfam" id="PF02371">
    <property type="entry name" value="Transposase_20"/>
    <property type="match status" value="1"/>
</dbReference>
<comment type="caution">
    <text evidence="2">The sequence shown here is derived from an EMBL/GenBank/DDBJ whole genome shotgun (WGS) entry which is preliminary data.</text>
</comment>
<dbReference type="PANTHER" id="PTHR33055">
    <property type="entry name" value="TRANSPOSASE FOR INSERTION SEQUENCE ELEMENT IS1111A"/>
    <property type="match status" value="1"/>
</dbReference>
<sequence>MKAEILEQIQKAKRVGGIIPRVKKTAEEEARPTKVAWFDKTDEANPAFRPLIALEDERDELDFVLGLFPLRMRPVQEGESLSGFLSHHVEKDEQGTPVKVPAIYDGLKEKDVIVLSLGGLGDNLSFALSRQAEKVGALVLRCPPSQLKAFRETKGYDKKADQTTLVELLQTKPEVFYPVFVRERRVTYMRECLRSRTDAMKARIACEQRLRQRVIGQIFCNEEGKFPEGEIEKQFDLVKASDKILEALKVEEHDSNKALEKACRAVEVYRELFEPIKGVGPAIASRLISAIQDIRRFDTKWKLRKFCGTFCLPDGRFPRWRKGEGSGWNPDARQALFLLGDQFNRRPDSEWGAKLLENKVYYRTRHPEEIPIGGKKKYTKAHIHRMALWKTLGEFVEWLFAAWWKLEGVEATPEGKIP</sequence>
<dbReference type="InterPro" id="IPR047650">
    <property type="entry name" value="Transpos_IS110"/>
</dbReference>
<dbReference type="InterPro" id="IPR003346">
    <property type="entry name" value="Transposase_20"/>
</dbReference>
<evidence type="ECO:0000313" key="2">
    <source>
        <dbReference type="EMBL" id="OHA20662.1"/>
    </source>
</evidence>
<dbReference type="GO" id="GO:0004803">
    <property type="term" value="F:transposase activity"/>
    <property type="evidence" value="ECO:0007669"/>
    <property type="project" value="InterPro"/>
</dbReference>
<dbReference type="Proteomes" id="UP000178121">
    <property type="component" value="Unassembled WGS sequence"/>
</dbReference>
<dbReference type="PANTHER" id="PTHR33055:SF17">
    <property type="entry name" value="THIRD ORF IN TRANSPOSON ISC1491"/>
    <property type="match status" value="1"/>
</dbReference>
<organism evidence="2 3">
    <name type="scientific">Candidatus Taylorbacteria bacterium RIFCSPHIGHO2_01_FULL_51_15</name>
    <dbReference type="NCBI Taxonomy" id="1802304"/>
    <lineage>
        <taxon>Bacteria</taxon>
        <taxon>Candidatus Tayloriibacteriota</taxon>
    </lineage>
</organism>